<proteinExistence type="predicted"/>
<dbReference type="AlphaFoldDB" id="A0A0A9BIL7"/>
<dbReference type="EMBL" id="GBRH01234061">
    <property type="protein sequence ID" value="JAD63834.1"/>
    <property type="molecule type" value="Transcribed_RNA"/>
</dbReference>
<reference evidence="1" key="2">
    <citation type="journal article" date="2015" name="Data Brief">
        <title>Shoot transcriptome of the giant reed, Arundo donax.</title>
        <authorList>
            <person name="Barrero R.A."/>
            <person name="Guerrero F.D."/>
            <person name="Moolhuijzen P."/>
            <person name="Goolsby J.A."/>
            <person name="Tidwell J."/>
            <person name="Bellgard S.E."/>
            <person name="Bellgard M.I."/>
        </authorList>
    </citation>
    <scope>NUCLEOTIDE SEQUENCE</scope>
    <source>
        <tissue evidence="1">Shoot tissue taken approximately 20 cm above the soil surface</tissue>
    </source>
</reference>
<reference evidence="1" key="1">
    <citation type="submission" date="2014-09" db="EMBL/GenBank/DDBJ databases">
        <authorList>
            <person name="Magalhaes I.L.F."/>
            <person name="Oliveira U."/>
            <person name="Santos F.R."/>
            <person name="Vidigal T.H.D.A."/>
            <person name="Brescovit A.D."/>
            <person name="Santos A.J."/>
        </authorList>
    </citation>
    <scope>NUCLEOTIDE SEQUENCE</scope>
    <source>
        <tissue evidence="1">Shoot tissue taken approximately 20 cm above the soil surface</tissue>
    </source>
</reference>
<sequence>MMENEVENAQDSFSGLQYQERINSVTNKSDLFNIRQGCSMLYAIL</sequence>
<protein>
    <submittedName>
        <fullName evidence="1">Uncharacterized protein</fullName>
    </submittedName>
</protein>
<organism evidence="1">
    <name type="scientific">Arundo donax</name>
    <name type="common">Giant reed</name>
    <name type="synonym">Donax arundinaceus</name>
    <dbReference type="NCBI Taxonomy" id="35708"/>
    <lineage>
        <taxon>Eukaryota</taxon>
        <taxon>Viridiplantae</taxon>
        <taxon>Streptophyta</taxon>
        <taxon>Embryophyta</taxon>
        <taxon>Tracheophyta</taxon>
        <taxon>Spermatophyta</taxon>
        <taxon>Magnoliopsida</taxon>
        <taxon>Liliopsida</taxon>
        <taxon>Poales</taxon>
        <taxon>Poaceae</taxon>
        <taxon>PACMAD clade</taxon>
        <taxon>Arundinoideae</taxon>
        <taxon>Arundineae</taxon>
        <taxon>Arundo</taxon>
    </lineage>
</organism>
<name>A0A0A9BIL7_ARUDO</name>
<evidence type="ECO:0000313" key="1">
    <source>
        <dbReference type="EMBL" id="JAD63834.1"/>
    </source>
</evidence>
<accession>A0A0A9BIL7</accession>